<dbReference type="InterPro" id="IPR013785">
    <property type="entry name" value="Aldolase_TIM"/>
</dbReference>
<accession>A0A0W8G802</accession>
<evidence type="ECO:0000256" key="5">
    <source>
        <dbReference type="SAM" id="MobiDB-lite"/>
    </source>
</evidence>
<protein>
    <submittedName>
        <fullName evidence="7">Ribonucleotide reductase of class iii (Anaerobic), activating protein</fullName>
        <ecNumber evidence="7">1.97.1.4</ecNumber>
    </submittedName>
</protein>
<keyword evidence="1" id="KW-0949">S-adenosyl-L-methionine</keyword>
<evidence type="ECO:0000259" key="6">
    <source>
        <dbReference type="PROSITE" id="PS51918"/>
    </source>
</evidence>
<reference evidence="7" key="1">
    <citation type="journal article" date="2015" name="Proc. Natl. Acad. Sci. U.S.A.">
        <title>Networks of energetic and metabolic interactions define dynamics in microbial communities.</title>
        <authorList>
            <person name="Embree M."/>
            <person name="Liu J.K."/>
            <person name="Al-Bassam M.M."/>
            <person name="Zengler K."/>
        </authorList>
    </citation>
    <scope>NUCLEOTIDE SEQUENCE</scope>
</reference>
<sequence>MCDWPGRMSAVIFLGGCNLRCPHCHNSGLAWRPDRYPPIEPADLGKFFSARGPWLDGIVVTGGEPTLAEDLPELVAALAAFGPPVKVDTNGMRPEMVAAVLAHAPATRFSVDVKAPYEKYPLVTGGAVTAESAREKMLGIFDVASGHPESFMFRTTLVPELCEADVQEIREVMLPSGFTLTVQAYVPPKARGEEKVYAHSDKKTRRLPGNLVHGAHRPGHFEGSQGQRHPGSPFGQAVGA</sequence>
<dbReference type="InterPro" id="IPR012840">
    <property type="entry name" value="NrdG2"/>
</dbReference>
<evidence type="ECO:0000256" key="4">
    <source>
        <dbReference type="ARBA" id="ARBA00023014"/>
    </source>
</evidence>
<dbReference type="EMBL" id="LNQE01000105">
    <property type="protein sequence ID" value="KUG29291.1"/>
    <property type="molecule type" value="Genomic_DNA"/>
</dbReference>
<dbReference type="InterPro" id="IPR058240">
    <property type="entry name" value="rSAM_sf"/>
</dbReference>
<evidence type="ECO:0000256" key="2">
    <source>
        <dbReference type="ARBA" id="ARBA00022723"/>
    </source>
</evidence>
<evidence type="ECO:0000256" key="3">
    <source>
        <dbReference type="ARBA" id="ARBA00023004"/>
    </source>
</evidence>
<gene>
    <name evidence="7" type="ORF">ASZ90_000813</name>
</gene>
<dbReference type="InterPro" id="IPR050377">
    <property type="entry name" value="Radical_SAM_PqqE_MftC-like"/>
</dbReference>
<dbReference type="GO" id="GO:0046872">
    <property type="term" value="F:metal ion binding"/>
    <property type="evidence" value="ECO:0007669"/>
    <property type="project" value="UniProtKB-KW"/>
</dbReference>
<name>A0A0W8G802_9ZZZZ</name>
<dbReference type="SFLD" id="SFLDS00029">
    <property type="entry name" value="Radical_SAM"/>
    <property type="match status" value="1"/>
</dbReference>
<dbReference type="Pfam" id="PF04055">
    <property type="entry name" value="Radical_SAM"/>
    <property type="match status" value="1"/>
</dbReference>
<dbReference type="AlphaFoldDB" id="A0A0W8G802"/>
<feature type="region of interest" description="Disordered" evidence="5">
    <location>
        <begin position="207"/>
        <end position="240"/>
    </location>
</feature>
<keyword evidence="2" id="KW-0479">Metal-binding</keyword>
<evidence type="ECO:0000256" key="1">
    <source>
        <dbReference type="ARBA" id="ARBA00022691"/>
    </source>
</evidence>
<dbReference type="PANTHER" id="PTHR11228:SF27">
    <property type="entry name" value="GLYCYL-RADICAL ENZYME ACTIVATING ENZYME MJ1227-RELATED"/>
    <property type="match status" value="1"/>
</dbReference>
<dbReference type="CDD" id="cd01335">
    <property type="entry name" value="Radical_SAM"/>
    <property type="match status" value="1"/>
</dbReference>
<proteinExistence type="predicted"/>
<dbReference type="SFLD" id="SFLDG01094">
    <property type="entry name" value="Uncharacterised_Radical_SAM_Su"/>
    <property type="match status" value="1"/>
</dbReference>
<dbReference type="Gene3D" id="3.20.20.70">
    <property type="entry name" value="Aldolase class I"/>
    <property type="match status" value="1"/>
</dbReference>
<comment type="caution">
    <text evidence="7">The sequence shown here is derived from an EMBL/GenBank/DDBJ whole genome shotgun (WGS) entry which is preliminary data.</text>
</comment>
<organism evidence="7">
    <name type="scientific">hydrocarbon metagenome</name>
    <dbReference type="NCBI Taxonomy" id="938273"/>
    <lineage>
        <taxon>unclassified sequences</taxon>
        <taxon>metagenomes</taxon>
        <taxon>ecological metagenomes</taxon>
    </lineage>
</organism>
<evidence type="ECO:0000313" key="7">
    <source>
        <dbReference type="EMBL" id="KUG29291.1"/>
    </source>
</evidence>
<keyword evidence="3" id="KW-0408">Iron</keyword>
<dbReference type="GO" id="GO:0051536">
    <property type="term" value="F:iron-sulfur cluster binding"/>
    <property type="evidence" value="ECO:0007669"/>
    <property type="project" value="UniProtKB-KW"/>
</dbReference>
<keyword evidence="7" id="KW-0560">Oxidoreductase</keyword>
<dbReference type="EC" id="1.97.1.4" evidence="7"/>
<dbReference type="PANTHER" id="PTHR11228">
    <property type="entry name" value="RADICAL SAM DOMAIN PROTEIN"/>
    <property type="match status" value="1"/>
</dbReference>
<dbReference type="GO" id="GO:0043365">
    <property type="term" value="F:[formate-C-acetyltransferase]-activating enzyme activity"/>
    <property type="evidence" value="ECO:0007669"/>
    <property type="project" value="UniProtKB-EC"/>
</dbReference>
<dbReference type="PROSITE" id="PS51918">
    <property type="entry name" value="RADICAL_SAM"/>
    <property type="match status" value="1"/>
</dbReference>
<feature type="domain" description="Radical SAM core" evidence="6">
    <location>
        <begin position="4"/>
        <end position="222"/>
    </location>
</feature>
<dbReference type="InterPro" id="IPR007197">
    <property type="entry name" value="rSAM"/>
</dbReference>
<dbReference type="SUPFAM" id="SSF102114">
    <property type="entry name" value="Radical SAM enzymes"/>
    <property type="match status" value="1"/>
</dbReference>
<keyword evidence="4" id="KW-0411">Iron-sulfur</keyword>